<protein>
    <submittedName>
        <fullName evidence="6">Uncharacterized protein</fullName>
    </submittedName>
</protein>
<proteinExistence type="inferred from homology"/>
<keyword evidence="3 5" id="KW-0418">Kinase</keyword>
<keyword evidence="4" id="KW-0067">ATP-binding</keyword>
<evidence type="ECO:0000256" key="2">
    <source>
        <dbReference type="ARBA" id="ARBA00022741"/>
    </source>
</evidence>
<dbReference type="PANTHER" id="PTHR21060">
    <property type="entry name" value="ACETATE KINASE"/>
    <property type="match status" value="1"/>
</dbReference>
<dbReference type="GO" id="GO:0005524">
    <property type="term" value="F:ATP binding"/>
    <property type="evidence" value="ECO:0007669"/>
    <property type="project" value="UniProtKB-KW"/>
</dbReference>
<dbReference type="PRINTS" id="PR00471">
    <property type="entry name" value="ACETATEKNASE"/>
</dbReference>
<dbReference type="GO" id="GO:0006083">
    <property type="term" value="P:acetate metabolic process"/>
    <property type="evidence" value="ECO:0007669"/>
    <property type="project" value="TreeGrafter"/>
</dbReference>
<accession>A0AAU7CDT3</accession>
<dbReference type="InterPro" id="IPR000890">
    <property type="entry name" value="Aliphatic_acid_kin_short-chain"/>
</dbReference>
<dbReference type="InterPro" id="IPR043129">
    <property type="entry name" value="ATPase_NBD"/>
</dbReference>
<comment type="similarity">
    <text evidence="5">Belongs to the acetokinase family.</text>
</comment>
<dbReference type="EMBL" id="CP155447">
    <property type="protein sequence ID" value="XBH03419.1"/>
    <property type="molecule type" value="Genomic_DNA"/>
</dbReference>
<evidence type="ECO:0000256" key="5">
    <source>
        <dbReference type="RuleBase" id="RU003835"/>
    </source>
</evidence>
<sequence>MRELLGRRELDHRAAKAVDLFCCRVKTAIGALSAVLGGLDSLVFSDGIGENSPEVRRCVCEGLEFLGIALDGGVKRSRRTVDLDRSERDPSPGHTN</sequence>
<dbReference type="Pfam" id="PF00871">
    <property type="entry name" value="Acetate_kinase"/>
    <property type="match status" value="1"/>
</dbReference>
<dbReference type="Gene3D" id="3.30.420.40">
    <property type="match status" value="1"/>
</dbReference>
<organism evidence="6">
    <name type="scientific">Singulisphaera sp. Ch08</name>
    <dbReference type="NCBI Taxonomy" id="3120278"/>
    <lineage>
        <taxon>Bacteria</taxon>
        <taxon>Pseudomonadati</taxon>
        <taxon>Planctomycetota</taxon>
        <taxon>Planctomycetia</taxon>
        <taxon>Isosphaerales</taxon>
        <taxon>Isosphaeraceae</taxon>
        <taxon>Singulisphaera</taxon>
    </lineage>
</organism>
<dbReference type="GO" id="GO:0008776">
    <property type="term" value="F:acetate kinase activity"/>
    <property type="evidence" value="ECO:0007669"/>
    <property type="project" value="TreeGrafter"/>
</dbReference>
<keyword evidence="2" id="KW-0547">Nucleotide-binding</keyword>
<reference evidence="6" key="1">
    <citation type="submission" date="2024-05" db="EMBL/GenBank/DDBJ databases">
        <title>Planctomycetes of the genus Singulisphaera possess chitinolytic capabilities.</title>
        <authorList>
            <person name="Ivanova A."/>
        </authorList>
    </citation>
    <scope>NUCLEOTIDE SEQUENCE</scope>
    <source>
        <strain evidence="6">Ch08T</strain>
    </source>
</reference>
<dbReference type="RefSeq" id="WP_406696152.1">
    <property type="nucleotide sequence ID" value="NZ_CP155447.1"/>
</dbReference>
<evidence type="ECO:0000313" key="6">
    <source>
        <dbReference type="EMBL" id="XBH03419.1"/>
    </source>
</evidence>
<gene>
    <name evidence="6" type="ORF">V5E97_34695</name>
</gene>
<dbReference type="PANTHER" id="PTHR21060:SF15">
    <property type="entry name" value="ACETATE KINASE-RELATED"/>
    <property type="match status" value="1"/>
</dbReference>
<dbReference type="AlphaFoldDB" id="A0AAU7CDT3"/>
<name>A0AAU7CDT3_9BACT</name>
<evidence type="ECO:0000256" key="4">
    <source>
        <dbReference type="ARBA" id="ARBA00022840"/>
    </source>
</evidence>
<evidence type="ECO:0000256" key="1">
    <source>
        <dbReference type="ARBA" id="ARBA00022679"/>
    </source>
</evidence>
<dbReference type="SUPFAM" id="SSF53067">
    <property type="entry name" value="Actin-like ATPase domain"/>
    <property type="match status" value="1"/>
</dbReference>
<evidence type="ECO:0000256" key="3">
    <source>
        <dbReference type="ARBA" id="ARBA00022777"/>
    </source>
</evidence>
<keyword evidence="1 5" id="KW-0808">Transferase</keyword>